<protein>
    <submittedName>
        <fullName evidence="3">Ferritin-like protein</fullName>
    </submittedName>
</protein>
<dbReference type="RefSeq" id="WP_104913637.1">
    <property type="nucleotide sequence ID" value="NZ_CP026923.1"/>
</dbReference>
<keyword evidence="4" id="KW-1185">Reference proteome</keyword>
<sequence>MRTQRARKVILPALAIVASVTLGGCQALAPTAEPGEPADTDTTSVPTDTDTETETGASDNAEGDTAPSLPDWTIGAPEANTDAYLAWEALMGPDGEYAALASYQAVLDEFGQVEPYATIKEAESRHAEALVRQLDRMGVDTPGENPYLGLIAAPVDLESAAQAWAIGEIANVELYDELIEQASDERLVGVLENLRNASADSHLPAFELAAENGGTLDPEDIPQRNQ</sequence>
<evidence type="ECO:0000313" key="3">
    <source>
        <dbReference type="EMBL" id="AVG24110.1"/>
    </source>
</evidence>
<evidence type="ECO:0000256" key="2">
    <source>
        <dbReference type="SAM" id="SignalP"/>
    </source>
</evidence>
<dbReference type="EMBL" id="CP026923">
    <property type="protein sequence ID" value="AVG24110.1"/>
    <property type="molecule type" value="Genomic_DNA"/>
</dbReference>
<feature type="chain" id="PRO_5014947453" evidence="2">
    <location>
        <begin position="30"/>
        <end position="226"/>
    </location>
</feature>
<proteinExistence type="predicted"/>
<feature type="region of interest" description="Disordered" evidence="1">
    <location>
        <begin position="28"/>
        <end position="75"/>
    </location>
</feature>
<dbReference type="InterPro" id="IPR012347">
    <property type="entry name" value="Ferritin-like"/>
</dbReference>
<accession>A0A2L2BR17</accession>
<dbReference type="AlphaFoldDB" id="A0A2L2BR17"/>
<organism evidence="3 4">
    <name type="scientific">Pontimonas salivibrio</name>
    <dbReference type="NCBI Taxonomy" id="1159327"/>
    <lineage>
        <taxon>Bacteria</taxon>
        <taxon>Bacillati</taxon>
        <taxon>Actinomycetota</taxon>
        <taxon>Actinomycetes</taxon>
        <taxon>Micrococcales</taxon>
        <taxon>Microbacteriaceae</taxon>
        <taxon>Pontimonas</taxon>
    </lineage>
</organism>
<gene>
    <name evidence="3" type="ORF">C3B54_111150</name>
</gene>
<dbReference type="InterPro" id="IPR009078">
    <property type="entry name" value="Ferritin-like_SF"/>
</dbReference>
<evidence type="ECO:0000256" key="1">
    <source>
        <dbReference type="SAM" id="MobiDB-lite"/>
    </source>
</evidence>
<feature type="compositionally biased region" description="Low complexity" evidence="1">
    <location>
        <begin position="40"/>
        <end position="59"/>
    </location>
</feature>
<dbReference type="PROSITE" id="PS51257">
    <property type="entry name" value="PROKAR_LIPOPROTEIN"/>
    <property type="match status" value="1"/>
</dbReference>
<dbReference type="Gene3D" id="1.20.1260.10">
    <property type="match status" value="1"/>
</dbReference>
<feature type="signal peptide" evidence="2">
    <location>
        <begin position="1"/>
        <end position="29"/>
    </location>
</feature>
<dbReference type="SUPFAM" id="SSF47240">
    <property type="entry name" value="Ferritin-like"/>
    <property type="match status" value="1"/>
</dbReference>
<keyword evidence="2" id="KW-0732">Signal</keyword>
<name>A0A2L2BR17_9MICO</name>
<dbReference type="OrthoDB" id="573482at2"/>
<evidence type="ECO:0000313" key="4">
    <source>
        <dbReference type="Proteomes" id="UP000243077"/>
    </source>
</evidence>
<dbReference type="Proteomes" id="UP000243077">
    <property type="component" value="Chromosome"/>
</dbReference>
<dbReference type="KEGG" id="psai:C3B54_111150"/>
<reference evidence="3 4" key="1">
    <citation type="submission" date="2018-02" db="EMBL/GenBank/DDBJ databases">
        <title>Complete genome of the streamlined marine actinobacterium Pontimonas salivibrio CL-TW6 adapted to coastal planktonic lifestype.</title>
        <authorList>
            <person name="Cho B.C."/>
            <person name="Hardies S.C."/>
            <person name="Jang G.I."/>
            <person name="Hwang C.Y."/>
        </authorList>
    </citation>
    <scope>NUCLEOTIDE SEQUENCE [LARGE SCALE GENOMIC DNA]</scope>
    <source>
        <strain evidence="3 4">CL-TW6</strain>
    </source>
</reference>